<reference evidence="1 2" key="1">
    <citation type="submission" date="2019-06" db="EMBL/GenBank/DDBJ databases">
        <title>Whole genome shotgun sequence of Glutamicibacter uratoxydans NBRC 15515.</title>
        <authorList>
            <person name="Hosoyama A."/>
            <person name="Uohara A."/>
            <person name="Ohji S."/>
            <person name="Ichikawa N."/>
        </authorList>
    </citation>
    <scope>NUCLEOTIDE SEQUENCE [LARGE SCALE GENOMIC DNA]</scope>
    <source>
        <strain evidence="1 2">NBRC 15515</strain>
    </source>
</reference>
<protein>
    <submittedName>
        <fullName evidence="1">Uncharacterized protein</fullName>
    </submittedName>
</protein>
<sequence length="181" mass="20626">MFFKGRRRGRKQLNEEILGLRRALYIQRLEAIELSAPPAADPGPAMWNIGRGQADFLGFAHAGDFKNHYVMLEVEGLPTWYLAYERSSSWVELSAHQMLASIIGYDLGFLRISDNQPFRPPADTEFSFKTLEKLQAFADPLQISWYPAAQALSLLDGVGFYSPDWRHGDEPLTPDSRYSER</sequence>
<dbReference type="AlphaFoldDB" id="A0A4Y4DI63"/>
<organism evidence="1 2">
    <name type="scientific">Glutamicibacter uratoxydans</name>
    <name type="common">Arthrobacter uratoxydans</name>
    <dbReference type="NCBI Taxonomy" id="43667"/>
    <lineage>
        <taxon>Bacteria</taxon>
        <taxon>Bacillati</taxon>
        <taxon>Actinomycetota</taxon>
        <taxon>Actinomycetes</taxon>
        <taxon>Micrococcales</taxon>
        <taxon>Micrococcaceae</taxon>
        <taxon>Glutamicibacter</taxon>
    </lineage>
</organism>
<keyword evidence="2" id="KW-1185">Reference proteome</keyword>
<dbReference type="EMBL" id="BJNY01000002">
    <property type="protein sequence ID" value="GED04959.1"/>
    <property type="molecule type" value="Genomic_DNA"/>
</dbReference>
<dbReference type="Proteomes" id="UP000316612">
    <property type="component" value="Unassembled WGS sequence"/>
</dbReference>
<proteinExistence type="predicted"/>
<comment type="caution">
    <text evidence="1">The sequence shown here is derived from an EMBL/GenBank/DDBJ whole genome shotgun (WGS) entry which is preliminary data.</text>
</comment>
<evidence type="ECO:0000313" key="1">
    <source>
        <dbReference type="EMBL" id="GED04959.1"/>
    </source>
</evidence>
<accession>A0A4Y4DI63</accession>
<dbReference type="RefSeq" id="WP_141361592.1">
    <property type="nucleotide sequence ID" value="NZ_BAAAJL010000003.1"/>
</dbReference>
<evidence type="ECO:0000313" key="2">
    <source>
        <dbReference type="Proteomes" id="UP000316612"/>
    </source>
</evidence>
<name>A0A4Y4DI63_GLUUR</name>
<gene>
    <name evidence="1" type="ORF">AUR04nite_04910</name>
</gene>